<keyword evidence="6" id="KW-1185">Reference proteome</keyword>
<keyword evidence="1" id="KW-0805">Transcription regulation</keyword>
<dbReference type="PROSITE" id="PS01124">
    <property type="entry name" value="HTH_ARAC_FAMILY_2"/>
    <property type="match status" value="1"/>
</dbReference>
<reference evidence="5" key="1">
    <citation type="journal article" date="2014" name="Int. J. Syst. Evol. Microbiol.">
        <title>Complete genome sequence of Corynebacterium casei LMG S-19264T (=DSM 44701T), isolated from a smear-ripened cheese.</title>
        <authorList>
            <consortium name="US DOE Joint Genome Institute (JGI-PGF)"/>
            <person name="Walter F."/>
            <person name="Albersmeier A."/>
            <person name="Kalinowski J."/>
            <person name="Ruckert C."/>
        </authorList>
    </citation>
    <scope>NUCLEOTIDE SEQUENCE</scope>
    <source>
        <strain evidence="5">KCTC 12113</strain>
    </source>
</reference>
<dbReference type="InterPro" id="IPR018060">
    <property type="entry name" value="HTH_AraC"/>
</dbReference>
<comment type="caution">
    <text evidence="5">The sequence shown here is derived from an EMBL/GenBank/DDBJ whole genome shotgun (WGS) entry which is preliminary data.</text>
</comment>
<accession>A0A918ISF3</accession>
<dbReference type="InterPro" id="IPR018062">
    <property type="entry name" value="HTH_AraC-typ_CS"/>
</dbReference>
<name>A0A918ISF3_9FLAO</name>
<dbReference type="AlphaFoldDB" id="A0A918ISF3"/>
<dbReference type="GO" id="GO:0043565">
    <property type="term" value="F:sequence-specific DNA binding"/>
    <property type="evidence" value="ECO:0007669"/>
    <property type="project" value="InterPro"/>
</dbReference>
<dbReference type="SUPFAM" id="SSF46689">
    <property type="entry name" value="Homeodomain-like"/>
    <property type="match status" value="1"/>
</dbReference>
<dbReference type="PROSITE" id="PS00041">
    <property type="entry name" value="HTH_ARAC_FAMILY_1"/>
    <property type="match status" value="1"/>
</dbReference>
<protein>
    <recommendedName>
        <fullName evidence="4">HTH araC/xylS-type domain-containing protein</fullName>
    </recommendedName>
</protein>
<dbReference type="EMBL" id="BMWP01000007">
    <property type="protein sequence ID" value="GGW30256.1"/>
    <property type="molecule type" value="Genomic_DNA"/>
</dbReference>
<proteinExistence type="predicted"/>
<dbReference type="PANTHER" id="PTHR43280">
    <property type="entry name" value="ARAC-FAMILY TRANSCRIPTIONAL REGULATOR"/>
    <property type="match status" value="1"/>
</dbReference>
<evidence type="ECO:0000313" key="5">
    <source>
        <dbReference type="EMBL" id="GGW30256.1"/>
    </source>
</evidence>
<dbReference type="InterPro" id="IPR020449">
    <property type="entry name" value="Tscrpt_reg_AraC-type_HTH"/>
</dbReference>
<gene>
    <name evidence="5" type="ORF">GCM10007383_14450</name>
</gene>
<feature type="domain" description="HTH araC/xylS-type" evidence="4">
    <location>
        <begin position="41"/>
        <end position="145"/>
    </location>
</feature>
<keyword evidence="3" id="KW-0804">Transcription</keyword>
<dbReference type="PRINTS" id="PR00032">
    <property type="entry name" value="HTHARAC"/>
</dbReference>
<organism evidence="5 6">
    <name type="scientific">Arenibacter certesii</name>
    <dbReference type="NCBI Taxonomy" id="228955"/>
    <lineage>
        <taxon>Bacteria</taxon>
        <taxon>Pseudomonadati</taxon>
        <taxon>Bacteroidota</taxon>
        <taxon>Flavobacteriia</taxon>
        <taxon>Flavobacteriales</taxon>
        <taxon>Flavobacteriaceae</taxon>
        <taxon>Arenibacter</taxon>
    </lineage>
</organism>
<evidence type="ECO:0000256" key="3">
    <source>
        <dbReference type="ARBA" id="ARBA00023163"/>
    </source>
</evidence>
<keyword evidence="2" id="KW-0238">DNA-binding</keyword>
<dbReference type="GO" id="GO:0003700">
    <property type="term" value="F:DNA-binding transcription factor activity"/>
    <property type="evidence" value="ECO:0007669"/>
    <property type="project" value="InterPro"/>
</dbReference>
<reference evidence="5" key="2">
    <citation type="submission" date="2020-09" db="EMBL/GenBank/DDBJ databases">
        <authorList>
            <person name="Sun Q."/>
            <person name="Kim S."/>
        </authorList>
    </citation>
    <scope>NUCLEOTIDE SEQUENCE</scope>
    <source>
        <strain evidence="5">KCTC 12113</strain>
    </source>
</reference>
<dbReference type="Proteomes" id="UP000634668">
    <property type="component" value="Unassembled WGS sequence"/>
</dbReference>
<evidence type="ECO:0000256" key="1">
    <source>
        <dbReference type="ARBA" id="ARBA00023015"/>
    </source>
</evidence>
<dbReference type="Gene3D" id="1.10.10.60">
    <property type="entry name" value="Homeodomain-like"/>
    <property type="match status" value="2"/>
</dbReference>
<dbReference type="SMART" id="SM00342">
    <property type="entry name" value="HTH_ARAC"/>
    <property type="match status" value="1"/>
</dbReference>
<evidence type="ECO:0000256" key="2">
    <source>
        <dbReference type="ARBA" id="ARBA00023125"/>
    </source>
</evidence>
<evidence type="ECO:0000259" key="4">
    <source>
        <dbReference type="PROSITE" id="PS01124"/>
    </source>
</evidence>
<dbReference type="Pfam" id="PF12833">
    <property type="entry name" value="HTH_18"/>
    <property type="match status" value="1"/>
</dbReference>
<sequence>MKQTDVFVSIPVLEAKIATVDAEVKYAASKLEDDELQNCCNKVGLYMKSNRPYLDPDLTLPKLAQDLNVSTHHLSQVINEMHEKNFFNFINKYRVAEVKRKIQDPKYQNYSLLGIAYESGFNSKSAFNRVFKNVTGTTPSRFRDSISSS</sequence>
<dbReference type="PANTHER" id="PTHR43280:SF29">
    <property type="entry name" value="ARAC-FAMILY TRANSCRIPTIONAL REGULATOR"/>
    <property type="match status" value="1"/>
</dbReference>
<evidence type="ECO:0000313" key="6">
    <source>
        <dbReference type="Proteomes" id="UP000634668"/>
    </source>
</evidence>
<dbReference type="InterPro" id="IPR009057">
    <property type="entry name" value="Homeodomain-like_sf"/>
</dbReference>